<keyword evidence="1" id="KW-0472">Membrane</keyword>
<keyword evidence="1" id="KW-1133">Transmembrane helix</keyword>
<feature type="transmembrane region" description="Helical" evidence="1">
    <location>
        <begin position="12"/>
        <end position="42"/>
    </location>
</feature>
<dbReference type="AlphaFoldDB" id="X0Z9Y2"/>
<dbReference type="EMBL" id="BARS01055395">
    <property type="protein sequence ID" value="GAG45251.1"/>
    <property type="molecule type" value="Genomic_DNA"/>
</dbReference>
<protein>
    <submittedName>
        <fullName evidence="2">Uncharacterized protein</fullName>
    </submittedName>
</protein>
<proteinExistence type="predicted"/>
<gene>
    <name evidence="2" type="ORF">S01H1_81792</name>
</gene>
<organism evidence="2">
    <name type="scientific">marine sediment metagenome</name>
    <dbReference type="NCBI Taxonomy" id="412755"/>
    <lineage>
        <taxon>unclassified sequences</taxon>
        <taxon>metagenomes</taxon>
        <taxon>ecological metagenomes</taxon>
    </lineage>
</organism>
<keyword evidence="1" id="KW-0812">Transmembrane</keyword>
<sequence length="47" mass="4824">MKRTKEGIDFAIGWLLICSAIGLGILLVSAGVGAGIFVFQVLSSLAS</sequence>
<reference evidence="2" key="1">
    <citation type="journal article" date="2014" name="Front. Microbiol.">
        <title>High frequency of phylogenetically diverse reductive dehalogenase-homologous genes in deep subseafloor sedimentary metagenomes.</title>
        <authorList>
            <person name="Kawai M."/>
            <person name="Futagami T."/>
            <person name="Toyoda A."/>
            <person name="Takaki Y."/>
            <person name="Nishi S."/>
            <person name="Hori S."/>
            <person name="Arai W."/>
            <person name="Tsubouchi T."/>
            <person name="Morono Y."/>
            <person name="Uchiyama I."/>
            <person name="Ito T."/>
            <person name="Fujiyama A."/>
            <person name="Inagaki F."/>
            <person name="Takami H."/>
        </authorList>
    </citation>
    <scope>NUCLEOTIDE SEQUENCE</scope>
    <source>
        <strain evidence="2">Expedition CK06-06</strain>
    </source>
</reference>
<evidence type="ECO:0000313" key="2">
    <source>
        <dbReference type="EMBL" id="GAG45251.1"/>
    </source>
</evidence>
<accession>X0Z9Y2</accession>
<evidence type="ECO:0000256" key="1">
    <source>
        <dbReference type="SAM" id="Phobius"/>
    </source>
</evidence>
<name>X0Z9Y2_9ZZZZ</name>
<comment type="caution">
    <text evidence="2">The sequence shown here is derived from an EMBL/GenBank/DDBJ whole genome shotgun (WGS) entry which is preliminary data.</text>
</comment>